<accession>A0ABD2X7X6</accession>
<reference evidence="1 2" key="1">
    <citation type="journal article" date="2024" name="bioRxiv">
        <title>A reference genome for Trichogramma kaykai: A tiny desert-dwelling parasitoid wasp with competing sex-ratio distorters.</title>
        <authorList>
            <person name="Culotta J."/>
            <person name="Lindsey A.R."/>
        </authorList>
    </citation>
    <scope>NUCLEOTIDE SEQUENCE [LARGE SCALE GENOMIC DNA]</scope>
    <source>
        <strain evidence="1 2">KSX58</strain>
    </source>
</reference>
<proteinExistence type="predicted"/>
<comment type="caution">
    <text evidence="1">The sequence shown here is derived from an EMBL/GenBank/DDBJ whole genome shotgun (WGS) entry which is preliminary data.</text>
</comment>
<evidence type="ECO:0000313" key="1">
    <source>
        <dbReference type="EMBL" id="KAL3401008.1"/>
    </source>
</evidence>
<sequence>MTDRRNSSSIELSAIGYELYTVKKVNESSLGRNHRRNRAERRNDCQSSYTRAAGMCSMYISTSCYIYTYA</sequence>
<dbReference type="AlphaFoldDB" id="A0ABD2X7X6"/>
<keyword evidence="2" id="KW-1185">Reference proteome</keyword>
<evidence type="ECO:0000313" key="2">
    <source>
        <dbReference type="Proteomes" id="UP001627154"/>
    </source>
</evidence>
<organism evidence="1 2">
    <name type="scientific">Trichogramma kaykai</name>
    <dbReference type="NCBI Taxonomy" id="54128"/>
    <lineage>
        <taxon>Eukaryota</taxon>
        <taxon>Metazoa</taxon>
        <taxon>Ecdysozoa</taxon>
        <taxon>Arthropoda</taxon>
        <taxon>Hexapoda</taxon>
        <taxon>Insecta</taxon>
        <taxon>Pterygota</taxon>
        <taxon>Neoptera</taxon>
        <taxon>Endopterygota</taxon>
        <taxon>Hymenoptera</taxon>
        <taxon>Apocrita</taxon>
        <taxon>Proctotrupomorpha</taxon>
        <taxon>Chalcidoidea</taxon>
        <taxon>Trichogrammatidae</taxon>
        <taxon>Trichogramma</taxon>
    </lineage>
</organism>
<dbReference type="EMBL" id="JBJJXI010000049">
    <property type="protein sequence ID" value="KAL3401008.1"/>
    <property type="molecule type" value="Genomic_DNA"/>
</dbReference>
<protein>
    <submittedName>
        <fullName evidence="1">Uncharacterized protein</fullName>
    </submittedName>
</protein>
<name>A0ABD2X7X6_9HYME</name>
<gene>
    <name evidence="1" type="ORF">TKK_005658</name>
</gene>
<dbReference type="Proteomes" id="UP001627154">
    <property type="component" value="Unassembled WGS sequence"/>
</dbReference>